<proteinExistence type="predicted"/>
<dbReference type="Pfam" id="PF03372">
    <property type="entry name" value="Exo_endo_phos"/>
    <property type="match status" value="1"/>
</dbReference>
<dbReference type="EMBL" id="JAHXRI010000010">
    <property type="protein sequence ID" value="MBZ1351226.1"/>
    <property type="molecule type" value="Genomic_DNA"/>
</dbReference>
<dbReference type="SUPFAM" id="SSF56219">
    <property type="entry name" value="DNase I-like"/>
    <property type="match status" value="1"/>
</dbReference>
<keyword evidence="2" id="KW-0378">Hydrolase</keyword>
<dbReference type="AlphaFoldDB" id="A0A953NDH6"/>
<sequence length="284" mass="31826">MKILTWNVQWFKGLDEVVDIKRVIEHARSMADFDAICMQEVAVNYRALTGETEPDQIKALRALMPGFEVVFSPAVDELSPCGGFRRQFGNVIASRVPIRQIQHFALPHPPAASSEPTPSMPRIALDCTLQAPWGPVRLMTTHLEYYNVAARHAQARALRELHLQSCALALQPPKPQPGSPYELKPHTMDALLCGDFNFEYDSPEHASIIEPGPSGAWVNSWEFLHPGKPYPATFRIFDRTYGPEPVGCDFFFVSPSLGKRVQELVVDQQTQASDHQPVVITLRD</sequence>
<dbReference type="InterPro" id="IPR005135">
    <property type="entry name" value="Endo/exonuclease/phosphatase"/>
</dbReference>
<name>A0A953NDH6_9BURK</name>
<comment type="caution">
    <text evidence="2">The sequence shown here is derived from an EMBL/GenBank/DDBJ whole genome shotgun (WGS) entry which is preliminary data.</text>
</comment>
<dbReference type="InterPro" id="IPR051916">
    <property type="entry name" value="GPI-anchor_lipid_remodeler"/>
</dbReference>
<dbReference type="PANTHER" id="PTHR14859">
    <property type="entry name" value="CALCOFLUOR WHITE HYPERSENSITIVE PROTEIN PRECURSOR"/>
    <property type="match status" value="1"/>
</dbReference>
<dbReference type="InterPro" id="IPR036691">
    <property type="entry name" value="Endo/exonu/phosph_ase_sf"/>
</dbReference>
<evidence type="ECO:0000313" key="3">
    <source>
        <dbReference type="Proteomes" id="UP000739565"/>
    </source>
</evidence>
<dbReference type="GO" id="GO:0016020">
    <property type="term" value="C:membrane"/>
    <property type="evidence" value="ECO:0007669"/>
    <property type="project" value="GOC"/>
</dbReference>
<evidence type="ECO:0000259" key="1">
    <source>
        <dbReference type="Pfam" id="PF03372"/>
    </source>
</evidence>
<reference evidence="2" key="1">
    <citation type="submission" date="2021-07" db="EMBL/GenBank/DDBJ databases">
        <title>New genus and species of the family Alcaligenaceae.</title>
        <authorList>
            <person name="Hahn M.W."/>
        </authorList>
    </citation>
    <scope>NUCLEOTIDE SEQUENCE</scope>
    <source>
        <strain evidence="2">LF4-65</strain>
    </source>
</reference>
<feature type="domain" description="Endonuclease/exonuclease/phosphatase" evidence="1">
    <location>
        <begin position="4"/>
        <end position="275"/>
    </location>
</feature>
<dbReference type="PANTHER" id="PTHR14859:SF0">
    <property type="entry name" value="ENDONUCLEASE_EXONUCLEASE_PHOSPHATASE FAMILY PROTEIN, EXPRESSED"/>
    <property type="match status" value="1"/>
</dbReference>
<keyword evidence="2" id="KW-0255">Endonuclease</keyword>
<evidence type="ECO:0000313" key="2">
    <source>
        <dbReference type="EMBL" id="MBZ1351226.1"/>
    </source>
</evidence>
<dbReference type="RefSeq" id="WP_259661639.1">
    <property type="nucleotide sequence ID" value="NZ_JAHXRI010000010.1"/>
</dbReference>
<accession>A0A953NDH6</accession>
<dbReference type="Proteomes" id="UP000739565">
    <property type="component" value="Unassembled WGS sequence"/>
</dbReference>
<dbReference type="Gene3D" id="3.60.10.10">
    <property type="entry name" value="Endonuclease/exonuclease/phosphatase"/>
    <property type="match status" value="1"/>
</dbReference>
<dbReference type="GO" id="GO:0006506">
    <property type="term" value="P:GPI anchor biosynthetic process"/>
    <property type="evidence" value="ECO:0007669"/>
    <property type="project" value="TreeGrafter"/>
</dbReference>
<gene>
    <name evidence="2" type="ORF">KZZ10_11265</name>
</gene>
<keyword evidence="2" id="KW-0540">Nuclease</keyword>
<protein>
    <submittedName>
        <fullName evidence="2">Endonuclease/exonuclease/phosphatase family protein</fullName>
    </submittedName>
</protein>
<organism evidence="2 3">
    <name type="scientific">Zwartia hollandica</name>
    <dbReference type="NCBI Taxonomy" id="324606"/>
    <lineage>
        <taxon>Bacteria</taxon>
        <taxon>Pseudomonadati</taxon>
        <taxon>Pseudomonadota</taxon>
        <taxon>Betaproteobacteria</taxon>
        <taxon>Burkholderiales</taxon>
        <taxon>Alcaligenaceae</taxon>
        <taxon>Zwartia</taxon>
    </lineage>
</organism>
<keyword evidence="3" id="KW-1185">Reference proteome</keyword>
<dbReference type="GO" id="GO:0004519">
    <property type="term" value="F:endonuclease activity"/>
    <property type="evidence" value="ECO:0007669"/>
    <property type="project" value="UniProtKB-KW"/>
</dbReference>